<reference evidence="3 4" key="1">
    <citation type="submission" date="2015-06" db="EMBL/GenBank/DDBJ databases">
        <title>Draft genome of the ant-associated black yeast Phialophora attae CBS 131958.</title>
        <authorList>
            <person name="Moreno L.F."/>
            <person name="Stielow B.J."/>
            <person name="de Hoog S."/>
            <person name="Vicente V.A."/>
            <person name="Weiss V.A."/>
            <person name="de Vries M."/>
            <person name="Cruz L.M."/>
            <person name="Souza E.M."/>
        </authorList>
    </citation>
    <scope>NUCLEOTIDE SEQUENCE [LARGE SCALE GENOMIC DNA]</scope>
    <source>
        <strain evidence="3 4">CBS 131958</strain>
    </source>
</reference>
<sequence length="208" mass="22169">MYTLALAALVSTALAYPGEVLRVRELTERDNGADGCPHYLPAGQYEKPAYITQVSKSQPDKAFGPNYNGIFTPNDISSIFSFDIPAERADANCTLEFLFPKSNDYSYSGGGSFFFTGFNPGSCPGPWTTYNDPPAPGPFPAFPPIHMEPGNLYTIDVGPCFVAAGTCAAGMTGTNDTNFSFMENDGGCPIGIYTEYSYGLPPGTPPSS</sequence>
<feature type="domain" description="Ubiquitin 3 binding protein But2 C-terminal" evidence="2">
    <location>
        <begin position="47"/>
        <end position="184"/>
    </location>
</feature>
<protein>
    <recommendedName>
        <fullName evidence="2">Ubiquitin 3 binding protein But2 C-terminal domain-containing protein</fullName>
    </recommendedName>
</protein>
<dbReference type="VEuPathDB" id="FungiDB:AB675_2439"/>
<dbReference type="EMBL" id="LFJN01000002">
    <property type="protein sequence ID" value="KPI45217.1"/>
    <property type="molecule type" value="Genomic_DNA"/>
</dbReference>
<dbReference type="Pfam" id="PF09792">
    <property type="entry name" value="But2"/>
    <property type="match status" value="1"/>
</dbReference>
<evidence type="ECO:0000259" key="2">
    <source>
        <dbReference type="Pfam" id="PF09792"/>
    </source>
</evidence>
<feature type="signal peptide" evidence="1">
    <location>
        <begin position="1"/>
        <end position="15"/>
    </location>
</feature>
<organism evidence="3 4">
    <name type="scientific">Cyphellophora attinorum</name>
    <dbReference type="NCBI Taxonomy" id="1664694"/>
    <lineage>
        <taxon>Eukaryota</taxon>
        <taxon>Fungi</taxon>
        <taxon>Dikarya</taxon>
        <taxon>Ascomycota</taxon>
        <taxon>Pezizomycotina</taxon>
        <taxon>Eurotiomycetes</taxon>
        <taxon>Chaetothyriomycetidae</taxon>
        <taxon>Chaetothyriales</taxon>
        <taxon>Cyphellophoraceae</taxon>
        <taxon>Cyphellophora</taxon>
    </lineage>
</organism>
<dbReference type="PANTHER" id="PTHR39613">
    <property type="entry name" value="ANCHORED CELL WALL PROTEIN, PUTATIVE (AFU_ORTHOLOGUE AFUA_4G08960)-RELATED"/>
    <property type="match status" value="1"/>
</dbReference>
<dbReference type="InterPro" id="IPR018620">
    <property type="entry name" value="Ubiquitin3-bd_protein_But2_C"/>
</dbReference>
<evidence type="ECO:0000313" key="4">
    <source>
        <dbReference type="Proteomes" id="UP000038010"/>
    </source>
</evidence>
<keyword evidence="1" id="KW-0732">Signal</keyword>
<evidence type="ECO:0000256" key="1">
    <source>
        <dbReference type="SAM" id="SignalP"/>
    </source>
</evidence>
<dbReference type="GeneID" id="28734292"/>
<gene>
    <name evidence="3" type="ORF">AB675_2439</name>
</gene>
<keyword evidence="4" id="KW-1185">Reference proteome</keyword>
<evidence type="ECO:0000313" key="3">
    <source>
        <dbReference type="EMBL" id="KPI45217.1"/>
    </source>
</evidence>
<comment type="caution">
    <text evidence="3">The sequence shown here is derived from an EMBL/GenBank/DDBJ whole genome shotgun (WGS) entry which is preliminary data.</text>
</comment>
<accession>A0A0N1HH64</accession>
<dbReference type="OrthoDB" id="4657524at2759"/>
<name>A0A0N1HH64_9EURO</name>
<feature type="chain" id="PRO_5013108089" description="Ubiquitin 3 binding protein But2 C-terminal domain-containing protein" evidence="1">
    <location>
        <begin position="16"/>
        <end position="208"/>
    </location>
</feature>
<dbReference type="PANTHER" id="PTHR39613:SF1">
    <property type="entry name" value="ANCHORED CELL WALL PROTEIN, PUTATIVE (AFU_ORTHOLOGUE AFUA_4G08960)-RELATED"/>
    <property type="match status" value="1"/>
</dbReference>
<proteinExistence type="predicted"/>
<dbReference type="Proteomes" id="UP000038010">
    <property type="component" value="Unassembled WGS sequence"/>
</dbReference>
<dbReference type="RefSeq" id="XP_018005180.1">
    <property type="nucleotide sequence ID" value="XM_018142412.1"/>
</dbReference>
<dbReference type="AlphaFoldDB" id="A0A0N1HH64"/>